<feature type="domain" description="Signal transduction histidine kinase internal region" evidence="3">
    <location>
        <begin position="416"/>
        <end position="493"/>
    </location>
</feature>
<dbReference type="Proteomes" id="UP001449657">
    <property type="component" value="Chromosome"/>
</dbReference>
<dbReference type="SMART" id="SM00028">
    <property type="entry name" value="TPR"/>
    <property type="match status" value="3"/>
</dbReference>
<protein>
    <submittedName>
        <fullName evidence="4">Histidine kinase</fullName>
    </submittedName>
</protein>
<dbReference type="InterPro" id="IPR050640">
    <property type="entry name" value="Bact_2-comp_sensor_kinase"/>
</dbReference>
<gene>
    <name evidence="4" type="ORF">WJU22_08825</name>
</gene>
<evidence type="ECO:0000313" key="4">
    <source>
        <dbReference type="EMBL" id="WZN48277.1"/>
    </source>
</evidence>
<dbReference type="InterPro" id="IPR036890">
    <property type="entry name" value="HATPase_C_sf"/>
</dbReference>
<dbReference type="InterPro" id="IPR011990">
    <property type="entry name" value="TPR-like_helical_dom_sf"/>
</dbReference>
<feature type="transmembrane region" description="Helical" evidence="2">
    <location>
        <begin position="375"/>
        <end position="395"/>
    </location>
</feature>
<evidence type="ECO:0000256" key="1">
    <source>
        <dbReference type="SAM" id="Coils"/>
    </source>
</evidence>
<keyword evidence="5" id="KW-1185">Reference proteome</keyword>
<dbReference type="RefSeq" id="WP_341842872.1">
    <property type="nucleotide sequence ID" value="NZ_CP149792.1"/>
</dbReference>
<dbReference type="EMBL" id="CP150096">
    <property type="protein sequence ID" value="WZN48277.1"/>
    <property type="molecule type" value="Genomic_DNA"/>
</dbReference>
<dbReference type="InterPro" id="IPR019734">
    <property type="entry name" value="TPR_rpt"/>
</dbReference>
<dbReference type="Gene3D" id="3.30.565.10">
    <property type="entry name" value="Histidine kinase-like ATPase, C-terminal domain"/>
    <property type="match status" value="1"/>
</dbReference>
<evidence type="ECO:0000256" key="2">
    <source>
        <dbReference type="SAM" id="Phobius"/>
    </source>
</evidence>
<sequence length="620" mass="71401">MTASCGEQPAQRKAPQQAAVPEDKDYLSLVIGMDTLASDQFWKVVFREDSLLSKRPDSSTNPFFHYFRGRRLIKQEFRDSAMAQFAKMKGNGEDDDISLLRDHTILDYESRGGMMVEAELMQKILAAMKRAERLHSPLTFRFYDLMAKAYYQNENESESLEYAERHFKSHPYNTHPVIMQRHYDVSFLLAYRMNDFDKMMLYNALSRKLAVHIGDSLAIVRTYDSEAQVLSKRGEFAKSLACSKIYVDYLERTNRSHEIAYNNLATSFNHNGQPDSAILYYNKAMAMAKAMNNSRQTPLYYKGLVEAYRLKGDMKNAVMALDSAYGIEVRNLKKIEAVKFAEIHEKYETEKKDRNIAELSSRNALNESVIRQQRWILGLGTVAFLGGIGFLFFLYRQTKLTERNKRLESENHRLIMEQKLLQAQLNPHFIFNSIANLQSLVASGDTRESVRYLSVFSGLLRNVLEQSRKDFISLEEEIFSLENYLQLQQMRYPGLFDYKVELAEGTCPEELLIPPMIIQPFVENSIEHGFRNIQYKGMLTIGFALRDGKLNITVDDNGKGITEKSPGEQKKQSLAQTILRERFQALFTTDCRRANFDVENKADTGGRGVSVHILIPEIRD</sequence>
<keyword evidence="2" id="KW-0472">Membrane</keyword>
<dbReference type="Gene3D" id="1.25.40.10">
    <property type="entry name" value="Tetratricopeptide repeat domain"/>
    <property type="match status" value="1"/>
</dbReference>
<keyword evidence="1" id="KW-0175">Coiled coil</keyword>
<dbReference type="SUPFAM" id="SSF48452">
    <property type="entry name" value="TPR-like"/>
    <property type="match status" value="1"/>
</dbReference>
<accession>A0ABZ2ZAE4</accession>
<keyword evidence="2" id="KW-1133">Transmembrane helix</keyword>
<feature type="coiled-coil region" evidence="1">
    <location>
        <begin position="397"/>
        <end position="424"/>
    </location>
</feature>
<name>A0ABZ2ZAE4_9BACT</name>
<evidence type="ECO:0000313" key="5">
    <source>
        <dbReference type="Proteomes" id="UP001449657"/>
    </source>
</evidence>
<reference evidence="4 5" key="1">
    <citation type="submission" date="2024-03" db="EMBL/GenBank/DDBJ databases">
        <title>Chitinophaga caseinilytica sp. nov., a casein hydrolysing bacterium isolated from forest soil.</title>
        <authorList>
            <person name="Lee D.S."/>
            <person name="Han D.M."/>
            <person name="Baek J.H."/>
            <person name="Choi D.G."/>
            <person name="Jeon J.H."/>
            <person name="Jeon C.O."/>
        </authorList>
    </citation>
    <scope>NUCLEOTIDE SEQUENCE [LARGE SCALE GENOMIC DNA]</scope>
    <source>
        <strain evidence="4 5">KACC 19118</strain>
    </source>
</reference>
<keyword evidence="4" id="KW-0808">Transferase</keyword>
<organism evidence="4 5">
    <name type="scientific">Chitinophaga caseinilytica</name>
    <dbReference type="NCBI Taxonomy" id="2267521"/>
    <lineage>
        <taxon>Bacteria</taxon>
        <taxon>Pseudomonadati</taxon>
        <taxon>Bacteroidota</taxon>
        <taxon>Chitinophagia</taxon>
        <taxon>Chitinophagales</taxon>
        <taxon>Chitinophagaceae</taxon>
        <taxon>Chitinophaga</taxon>
    </lineage>
</organism>
<keyword evidence="4" id="KW-0418">Kinase</keyword>
<dbReference type="PANTHER" id="PTHR34220:SF7">
    <property type="entry name" value="SENSOR HISTIDINE KINASE YPDA"/>
    <property type="match status" value="1"/>
</dbReference>
<proteinExistence type="predicted"/>
<dbReference type="InterPro" id="IPR010559">
    <property type="entry name" value="Sig_transdc_His_kin_internal"/>
</dbReference>
<dbReference type="SUPFAM" id="SSF55874">
    <property type="entry name" value="ATPase domain of HSP90 chaperone/DNA topoisomerase II/histidine kinase"/>
    <property type="match status" value="1"/>
</dbReference>
<evidence type="ECO:0000259" key="3">
    <source>
        <dbReference type="Pfam" id="PF06580"/>
    </source>
</evidence>
<keyword evidence="2" id="KW-0812">Transmembrane</keyword>
<dbReference type="GO" id="GO:0016301">
    <property type="term" value="F:kinase activity"/>
    <property type="evidence" value="ECO:0007669"/>
    <property type="project" value="UniProtKB-KW"/>
</dbReference>
<dbReference type="Pfam" id="PF06580">
    <property type="entry name" value="His_kinase"/>
    <property type="match status" value="1"/>
</dbReference>
<dbReference type="PANTHER" id="PTHR34220">
    <property type="entry name" value="SENSOR HISTIDINE KINASE YPDA"/>
    <property type="match status" value="1"/>
</dbReference>